<dbReference type="OrthoDB" id="5425848at2759"/>
<dbReference type="RefSeq" id="XP_025389845.1">
    <property type="nucleotide sequence ID" value="XM_025535948.1"/>
</dbReference>
<protein>
    <submittedName>
        <fullName evidence="7">Uncharacterized protein</fullName>
    </submittedName>
</protein>
<dbReference type="GO" id="GO:0071944">
    <property type="term" value="C:cell periphery"/>
    <property type="evidence" value="ECO:0007669"/>
    <property type="project" value="UniProtKB-ARBA"/>
</dbReference>
<keyword evidence="3 6" id="KW-1133">Transmembrane helix</keyword>
<feature type="compositionally biased region" description="Basic residues" evidence="5">
    <location>
        <begin position="449"/>
        <end position="463"/>
    </location>
</feature>
<organism evidence="7 8">
    <name type="scientific">Aspergillus eucalypticola (strain CBS 122712 / IBT 29274)</name>
    <dbReference type="NCBI Taxonomy" id="1448314"/>
    <lineage>
        <taxon>Eukaryota</taxon>
        <taxon>Fungi</taxon>
        <taxon>Dikarya</taxon>
        <taxon>Ascomycota</taxon>
        <taxon>Pezizomycotina</taxon>
        <taxon>Eurotiomycetes</taxon>
        <taxon>Eurotiomycetidae</taxon>
        <taxon>Eurotiales</taxon>
        <taxon>Aspergillaceae</taxon>
        <taxon>Aspergillus</taxon>
        <taxon>Aspergillus subgen. Circumdati</taxon>
    </lineage>
</organism>
<dbReference type="PANTHER" id="PTHR15549">
    <property type="entry name" value="PAIRED IMMUNOGLOBULIN-LIKE TYPE 2 RECEPTOR"/>
    <property type="match status" value="1"/>
</dbReference>
<dbReference type="VEuPathDB" id="FungiDB:BO83DRAFT_436328"/>
<dbReference type="GO" id="GO:0016020">
    <property type="term" value="C:membrane"/>
    <property type="evidence" value="ECO:0007669"/>
    <property type="project" value="UniProtKB-SubCell"/>
</dbReference>
<dbReference type="EMBL" id="MSFU01000008">
    <property type="protein sequence ID" value="PWY76855.1"/>
    <property type="molecule type" value="Genomic_DNA"/>
</dbReference>
<accession>A0A317VSI4</accession>
<comment type="caution">
    <text evidence="7">The sequence shown here is derived from an EMBL/GenBank/DDBJ whole genome shotgun (WGS) entry which is preliminary data.</text>
</comment>
<evidence type="ECO:0000256" key="4">
    <source>
        <dbReference type="ARBA" id="ARBA00023136"/>
    </source>
</evidence>
<evidence type="ECO:0000313" key="7">
    <source>
        <dbReference type="EMBL" id="PWY76855.1"/>
    </source>
</evidence>
<dbReference type="PANTHER" id="PTHR15549:SF33">
    <property type="entry name" value="MEMBRANE PROTEIN WSC4, PUTATIVE (AFU_ORTHOLOGUE AFUA_5G09020)-RELATED"/>
    <property type="match status" value="1"/>
</dbReference>
<evidence type="ECO:0000313" key="8">
    <source>
        <dbReference type="Proteomes" id="UP000246171"/>
    </source>
</evidence>
<keyword evidence="2 6" id="KW-0812">Transmembrane</keyword>
<dbReference type="GeneID" id="37057910"/>
<evidence type="ECO:0000256" key="2">
    <source>
        <dbReference type="ARBA" id="ARBA00022692"/>
    </source>
</evidence>
<feature type="region of interest" description="Disordered" evidence="5">
    <location>
        <begin position="438"/>
        <end position="463"/>
    </location>
</feature>
<proteinExistence type="predicted"/>
<dbReference type="Proteomes" id="UP000246171">
    <property type="component" value="Unassembled WGS sequence"/>
</dbReference>
<evidence type="ECO:0000256" key="6">
    <source>
        <dbReference type="SAM" id="Phobius"/>
    </source>
</evidence>
<reference evidence="7" key="1">
    <citation type="submission" date="2016-12" db="EMBL/GenBank/DDBJ databases">
        <title>The genomes of Aspergillus section Nigri reveals drivers in fungal speciation.</title>
        <authorList>
            <consortium name="DOE Joint Genome Institute"/>
            <person name="Vesth T.C."/>
            <person name="Nybo J."/>
            <person name="Theobald S."/>
            <person name="Brandl J."/>
            <person name="Frisvad J.C."/>
            <person name="Nielsen K.F."/>
            <person name="Lyhne E.K."/>
            <person name="Kogle M.E."/>
            <person name="Kuo A."/>
            <person name="Riley R."/>
            <person name="Clum A."/>
            <person name="Nolan M."/>
            <person name="Lipzen A."/>
            <person name="Salamov A."/>
            <person name="Henrissat B."/>
            <person name="Wiebenga A."/>
            <person name="De vries R.P."/>
            <person name="Grigoriev I.V."/>
            <person name="Mortensen U.H."/>
            <person name="Andersen M.R."/>
            <person name="Baker S.E."/>
        </authorList>
    </citation>
    <scope>NUCLEOTIDE SEQUENCE</scope>
    <source>
        <strain evidence="7">CBS 122712</strain>
    </source>
</reference>
<comment type="subcellular location">
    <subcellularLocation>
        <location evidence="1">Membrane</location>
        <topology evidence="1">Single-pass membrane protein</topology>
    </subcellularLocation>
</comment>
<dbReference type="AlphaFoldDB" id="A0A317VSI4"/>
<evidence type="ECO:0000256" key="3">
    <source>
        <dbReference type="ARBA" id="ARBA00022989"/>
    </source>
</evidence>
<evidence type="ECO:0000256" key="1">
    <source>
        <dbReference type="ARBA" id="ARBA00004167"/>
    </source>
</evidence>
<name>A0A317VSI4_ASPEC</name>
<keyword evidence="4 6" id="KW-0472">Membrane</keyword>
<feature type="region of interest" description="Disordered" evidence="5">
    <location>
        <begin position="342"/>
        <end position="383"/>
    </location>
</feature>
<sequence>MAPCSDFSSPTLHTFSTQLICILSISALQATCDGLSHSIYLLGFLSFAVSRSIPPLSYQDLLRAIRRKPPNLSLAAIAIQSCFWSHRGLASWLWKFLHSPLAMHASRIIPSTLSILALLSQFQPSIASPLEPEVSLEEATLEKRCSNPCGYYSQLCCSSSETCSTNSDGEAECVSSGSWEYYTTTYVVTETERATFTSTWSSYIAATTSTGSCNAEYGETVCGSDCCGPAYVCSNNQCILGSTSIWATATATPPVRGTTLSTVTQTATTTEPFTAPVSTSGTPLIVKGSGGGLSGGAIAGIVIGTIAGVFLLLLLCACMCCRGALDSVLACLGLGGGRKRRETTYVEERRRRHHSSSGARPEQRTWFGSRPAPSTAGGGKKKESGMGALATIGIILGAIALCLGLKRRRDHRDVDEKTDYTYPSTYYSYYSSDYYTNDGSVVTDDRRTRDTRRTRRSRTRSRR</sequence>
<feature type="transmembrane region" description="Helical" evidence="6">
    <location>
        <begin position="297"/>
        <end position="325"/>
    </location>
</feature>
<gene>
    <name evidence="7" type="ORF">BO83DRAFT_436328</name>
</gene>
<evidence type="ECO:0000256" key="5">
    <source>
        <dbReference type="SAM" id="MobiDB-lite"/>
    </source>
</evidence>
<dbReference type="InterPro" id="IPR051694">
    <property type="entry name" value="Immunoregulatory_rcpt-like"/>
</dbReference>
<keyword evidence="8" id="KW-1185">Reference proteome</keyword>